<keyword evidence="1" id="KW-0677">Repeat</keyword>
<dbReference type="PANTHER" id="PTHR10039">
    <property type="entry name" value="AMELOGENIN"/>
    <property type="match status" value="1"/>
</dbReference>
<feature type="domain" description="Nephrocystin 3-like N-terminal" evidence="3">
    <location>
        <begin position="16"/>
        <end position="177"/>
    </location>
</feature>
<dbReference type="Gene3D" id="3.40.50.300">
    <property type="entry name" value="P-loop containing nucleotide triphosphate hydrolases"/>
    <property type="match status" value="1"/>
</dbReference>
<dbReference type="Proteomes" id="UP000567179">
    <property type="component" value="Unassembled WGS sequence"/>
</dbReference>
<name>A0A8H5F4I4_9AGAR</name>
<sequence length="573" mass="63937">MLSTTLQAGSIHRNAIQALERGHRERWFFWLSGPAGAGKSAIIQSVAEGCVERNLPMASCFFRADPTRNRVRPLVATIVYQMIAVYPDLKGVITSVIENDPLLFGLSLEDQFDQLIVRPLHTMRLSPTERLNPFVIFIDGLDECDSDAKTEQITVIRVLQDIIQRGDPPFIVLIASRPEAHITLAFNRTDRSALNSLFLDESYRPSADIRRIVKSKFSEIASTHHLAHAVPPGWPPESNVEDIVNKSSGQFIYASTVMRFIAFSPMSPAHSLDIIRGLRLTQIFSPFSALDAIYSYILSRANNLDAVKDILSAHHSLEGVESYLSDLLAIARFDLPTEAVVFYHASLEDYLVDTNRSGAYHIDLETFPTRVATATILTPSSIPDLSRRLLVVNNLLQTINAPSAQLTKALSPLSPFFLCYDKTAGFTLSAPEFTMLCSRIKNIYASGDVGVHGSLLRLWLKWAREVDKGISLTEADLRPRVMPYVMDVLEKLRYSYLPAPSALAHPLDESTTQTPSRERISRAHVSNEGDGDGTYPLNGEQKISQESPSKRRRWWTGKRSKQSIEAVLSVPHI</sequence>
<dbReference type="SUPFAM" id="SSF52540">
    <property type="entry name" value="P-loop containing nucleoside triphosphate hydrolases"/>
    <property type="match status" value="1"/>
</dbReference>
<keyword evidence="5" id="KW-1185">Reference proteome</keyword>
<dbReference type="EMBL" id="JAACJJ010000019">
    <property type="protein sequence ID" value="KAF5323292.1"/>
    <property type="molecule type" value="Genomic_DNA"/>
</dbReference>
<dbReference type="AlphaFoldDB" id="A0A8H5F4I4"/>
<evidence type="ECO:0000259" key="3">
    <source>
        <dbReference type="Pfam" id="PF24883"/>
    </source>
</evidence>
<feature type="compositionally biased region" description="Basic and acidic residues" evidence="2">
    <location>
        <begin position="516"/>
        <end position="527"/>
    </location>
</feature>
<dbReference type="InterPro" id="IPR027417">
    <property type="entry name" value="P-loop_NTPase"/>
</dbReference>
<gene>
    <name evidence="4" type="ORF">D9619_013513</name>
</gene>
<evidence type="ECO:0000313" key="5">
    <source>
        <dbReference type="Proteomes" id="UP000567179"/>
    </source>
</evidence>
<proteinExistence type="predicted"/>
<evidence type="ECO:0000256" key="2">
    <source>
        <dbReference type="SAM" id="MobiDB-lite"/>
    </source>
</evidence>
<dbReference type="OrthoDB" id="3262196at2759"/>
<reference evidence="4 5" key="1">
    <citation type="journal article" date="2020" name="ISME J.">
        <title>Uncovering the hidden diversity of litter-decomposition mechanisms in mushroom-forming fungi.</title>
        <authorList>
            <person name="Floudas D."/>
            <person name="Bentzer J."/>
            <person name="Ahren D."/>
            <person name="Johansson T."/>
            <person name="Persson P."/>
            <person name="Tunlid A."/>
        </authorList>
    </citation>
    <scope>NUCLEOTIDE SEQUENCE [LARGE SCALE GENOMIC DNA]</scope>
    <source>
        <strain evidence="4 5">CBS 101986</strain>
    </source>
</reference>
<dbReference type="Pfam" id="PF24883">
    <property type="entry name" value="NPHP3_N"/>
    <property type="match status" value="1"/>
</dbReference>
<evidence type="ECO:0000313" key="4">
    <source>
        <dbReference type="EMBL" id="KAF5323292.1"/>
    </source>
</evidence>
<protein>
    <recommendedName>
        <fullName evidence="3">Nephrocystin 3-like N-terminal domain-containing protein</fullName>
    </recommendedName>
</protein>
<evidence type="ECO:0000256" key="1">
    <source>
        <dbReference type="ARBA" id="ARBA00022737"/>
    </source>
</evidence>
<dbReference type="InterPro" id="IPR056884">
    <property type="entry name" value="NPHP3-like_N"/>
</dbReference>
<feature type="region of interest" description="Disordered" evidence="2">
    <location>
        <begin position="505"/>
        <end position="557"/>
    </location>
</feature>
<comment type="caution">
    <text evidence="4">The sequence shown here is derived from an EMBL/GenBank/DDBJ whole genome shotgun (WGS) entry which is preliminary data.</text>
</comment>
<dbReference type="PANTHER" id="PTHR10039:SF14">
    <property type="entry name" value="NACHT DOMAIN-CONTAINING PROTEIN"/>
    <property type="match status" value="1"/>
</dbReference>
<organism evidence="4 5">
    <name type="scientific">Psilocybe cf. subviscida</name>
    <dbReference type="NCBI Taxonomy" id="2480587"/>
    <lineage>
        <taxon>Eukaryota</taxon>
        <taxon>Fungi</taxon>
        <taxon>Dikarya</taxon>
        <taxon>Basidiomycota</taxon>
        <taxon>Agaricomycotina</taxon>
        <taxon>Agaricomycetes</taxon>
        <taxon>Agaricomycetidae</taxon>
        <taxon>Agaricales</taxon>
        <taxon>Agaricineae</taxon>
        <taxon>Strophariaceae</taxon>
        <taxon>Psilocybe</taxon>
    </lineage>
</organism>
<accession>A0A8H5F4I4</accession>